<dbReference type="InterPro" id="IPR025194">
    <property type="entry name" value="RodZ-like_C"/>
</dbReference>
<feature type="compositionally biased region" description="Low complexity" evidence="1">
    <location>
        <begin position="261"/>
        <end position="271"/>
    </location>
</feature>
<evidence type="ECO:0000313" key="5">
    <source>
        <dbReference type="Proteomes" id="UP001556118"/>
    </source>
</evidence>
<evidence type="ECO:0000256" key="1">
    <source>
        <dbReference type="SAM" id="MobiDB-lite"/>
    </source>
</evidence>
<dbReference type="SMART" id="SM00530">
    <property type="entry name" value="HTH_XRE"/>
    <property type="match status" value="1"/>
</dbReference>
<dbReference type="CDD" id="cd00093">
    <property type="entry name" value="HTH_XRE"/>
    <property type="match status" value="1"/>
</dbReference>
<evidence type="ECO:0000256" key="2">
    <source>
        <dbReference type="SAM" id="Phobius"/>
    </source>
</evidence>
<feature type="compositionally biased region" description="Low complexity" evidence="1">
    <location>
        <begin position="278"/>
        <end position="287"/>
    </location>
</feature>
<sequence length="293" mass="30769">MEDQDNNQSIPSSPLGVGEQLRAAREQQGLSRADIAAQTRVAERHLIAIEEGHFSDLVAPTYAVGFSRAYARAVGLDDADIARRVRKQIDAEAYNKPPTVPSFEPGDPARVPPSLFAWAAGIVAVVLVVSALVYWSDLLSPQAELPDLAPAESQAVKPRVVAQPAVPAPPPPQTTGPVVLTAMAPAVWVRITDAAGNQVFQKELAQGETYTVPAEVEAPQLRTGRPDVLQITVGGRPVPPLSDEPQVISGVLLTPSALLESSQASPAQSVAVPPPPAAVTSRPSPSSEPAQAR</sequence>
<feature type="region of interest" description="Disordered" evidence="1">
    <location>
        <begin position="260"/>
        <end position="293"/>
    </location>
</feature>
<dbReference type="SUPFAM" id="SSF47413">
    <property type="entry name" value="lambda repressor-like DNA-binding domains"/>
    <property type="match status" value="1"/>
</dbReference>
<organism evidence="4 5">
    <name type="scientific">Novosphingobium rhizovicinum</name>
    <dbReference type="NCBI Taxonomy" id="3228928"/>
    <lineage>
        <taxon>Bacteria</taxon>
        <taxon>Pseudomonadati</taxon>
        <taxon>Pseudomonadota</taxon>
        <taxon>Alphaproteobacteria</taxon>
        <taxon>Sphingomonadales</taxon>
        <taxon>Sphingomonadaceae</taxon>
        <taxon>Novosphingobium</taxon>
    </lineage>
</organism>
<evidence type="ECO:0000313" key="4">
    <source>
        <dbReference type="EMBL" id="MEW9854361.1"/>
    </source>
</evidence>
<dbReference type="InterPro" id="IPR001387">
    <property type="entry name" value="Cro/C1-type_HTH"/>
</dbReference>
<reference evidence="4 5" key="1">
    <citation type="submission" date="2024-06" db="EMBL/GenBank/DDBJ databases">
        <title>Novosphingobium rhizovicinus M1R2S20.</title>
        <authorList>
            <person name="Sun J.-Q."/>
        </authorList>
    </citation>
    <scope>NUCLEOTIDE SEQUENCE [LARGE SCALE GENOMIC DNA]</scope>
    <source>
        <strain evidence="4 5">M1R2S20</strain>
    </source>
</reference>
<keyword evidence="2" id="KW-0472">Membrane</keyword>
<dbReference type="Pfam" id="PF13413">
    <property type="entry name" value="HTH_25"/>
    <property type="match status" value="1"/>
</dbReference>
<dbReference type="Pfam" id="PF13464">
    <property type="entry name" value="RodZ_C"/>
    <property type="match status" value="1"/>
</dbReference>
<accession>A0ABV3R8D0</accession>
<keyword evidence="2" id="KW-0812">Transmembrane</keyword>
<keyword evidence="2" id="KW-1133">Transmembrane helix</keyword>
<dbReference type="Proteomes" id="UP001556118">
    <property type="component" value="Unassembled WGS sequence"/>
</dbReference>
<keyword evidence="5" id="KW-1185">Reference proteome</keyword>
<comment type="caution">
    <text evidence="4">The sequence shown here is derived from an EMBL/GenBank/DDBJ whole genome shotgun (WGS) entry which is preliminary data.</text>
</comment>
<dbReference type="EMBL" id="JBFNXR010000019">
    <property type="protein sequence ID" value="MEW9854361.1"/>
    <property type="molecule type" value="Genomic_DNA"/>
</dbReference>
<dbReference type="RefSeq" id="WP_367769933.1">
    <property type="nucleotide sequence ID" value="NZ_JBFNXR010000019.1"/>
</dbReference>
<dbReference type="PANTHER" id="PTHR34475">
    <property type="match status" value="1"/>
</dbReference>
<dbReference type="PANTHER" id="PTHR34475:SF1">
    <property type="entry name" value="CYTOSKELETON PROTEIN RODZ"/>
    <property type="match status" value="1"/>
</dbReference>
<dbReference type="InterPro" id="IPR010982">
    <property type="entry name" value="Lambda_DNA-bd_dom_sf"/>
</dbReference>
<name>A0ABV3R8D0_9SPHN</name>
<evidence type="ECO:0000259" key="3">
    <source>
        <dbReference type="SMART" id="SM00530"/>
    </source>
</evidence>
<dbReference type="Gene3D" id="1.10.260.40">
    <property type="entry name" value="lambda repressor-like DNA-binding domains"/>
    <property type="match status" value="1"/>
</dbReference>
<gene>
    <name evidence="4" type="ORF">ABUH87_04090</name>
</gene>
<feature type="domain" description="HTH cro/C1-type" evidence="3">
    <location>
        <begin position="20"/>
        <end position="81"/>
    </location>
</feature>
<protein>
    <submittedName>
        <fullName evidence="4">Helix-turn-helix domain-containing protein</fullName>
    </submittedName>
</protein>
<dbReference type="InterPro" id="IPR050400">
    <property type="entry name" value="Bact_Cytoskel_RodZ"/>
</dbReference>
<proteinExistence type="predicted"/>
<feature type="transmembrane region" description="Helical" evidence="2">
    <location>
        <begin position="115"/>
        <end position="135"/>
    </location>
</feature>